<dbReference type="HOGENOM" id="CLU_067809_0_0_12"/>
<dbReference type="InterPro" id="IPR009045">
    <property type="entry name" value="Zn_M74/Hedgehog-like"/>
</dbReference>
<evidence type="ECO:0000313" key="3">
    <source>
        <dbReference type="Proteomes" id="UP000002318"/>
    </source>
</evidence>
<gene>
    <name evidence="2" type="ordered locus">Spirs_0730</name>
</gene>
<dbReference type="Pfam" id="PF13539">
    <property type="entry name" value="Peptidase_M15_4"/>
    <property type="match status" value="1"/>
</dbReference>
<dbReference type="Proteomes" id="UP000002318">
    <property type="component" value="Chromosome"/>
</dbReference>
<dbReference type="KEGG" id="ssm:Spirs_0730"/>
<dbReference type="AlphaFoldDB" id="E1RBY5"/>
<feature type="domain" description="Peptidase M15C" evidence="1">
    <location>
        <begin position="227"/>
        <end position="305"/>
    </location>
</feature>
<protein>
    <recommendedName>
        <fullName evidence="1">Peptidase M15C domain-containing protein</fullName>
    </recommendedName>
</protein>
<dbReference type="STRING" id="573413.Spirs_0730"/>
<evidence type="ECO:0000259" key="1">
    <source>
        <dbReference type="Pfam" id="PF13539"/>
    </source>
</evidence>
<proteinExistence type="predicted"/>
<organism evidence="2 3">
    <name type="scientific">Sediminispirochaeta smaragdinae (strain DSM 11293 / JCM 15392 / SEBR 4228)</name>
    <name type="common">Spirochaeta smaragdinae</name>
    <dbReference type="NCBI Taxonomy" id="573413"/>
    <lineage>
        <taxon>Bacteria</taxon>
        <taxon>Pseudomonadati</taxon>
        <taxon>Spirochaetota</taxon>
        <taxon>Spirochaetia</taxon>
        <taxon>Spirochaetales</taxon>
        <taxon>Spirochaetaceae</taxon>
        <taxon>Sediminispirochaeta</taxon>
    </lineage>
</organism>
<dbReference type="InterPro" id="IPR039561">
    <property type="entry name" value="Peptidase_M15C"/>
</dbReference>
<dbReference type="eggNOG" id="COG0791">
    <property type="taxonomic scope" value="Bacteria"/>
</dbReference>
<name>E1RBY5_SEDSS</name>
<accession>E1RBY5</accession>
<keyword evidence="3" id="KW-1185">Reference proteome</keyword>
<evidence type="ECO:0000313" key="2">
    <source>
        <dbReference type="EMBL" id="ADK79865.1"/>
    </source>
</evidence>
<dbReference type="GO" id="GO:0008233">
    <property type="term" value="F:peptidase activity"/>
    <property type="evidence" value="ECO:0007669"/>
    <property type="project" value="InterPro"/>
</dbReference>
<dbReference type="EMBL" id="CP002116">
    <property type="protein sequence ID" value="ADK79865.1"/>
    <property type="molecule type" value="Genomic_DNA"/>
</dbReference>
<dbReference type="SUPFAM" id="SSF55166">
    <property type="entry name" value="Hedgehog/DD-peptidase"/>
    <property type="match status" value="1"/>
</dbReference>
<reference evidence="2 3" key="1">
    <citation type="journal article" date="2010" name="Stand. Genomic Sci.">
        <title>Complete genome sequence of Spirochaeta smaragdinae type strain (SEBR 4228).</title>
        <authorList>
            <person name="Mavromatis K."/>
            <person name="Yasawong M."/>
            <person name="Chertkov O."/>
            <person name="Lapidus A."/>
            <person name="Lucas S."/>
            <person name="Nolan M."/>
            <person name="Del Rio T.G."/>
            <person name="Tice H."/>
            <person name="Cheng J.F."/>
            <person name="Pitluck S."/>
            <person name="Liolios K."/>
            <person name="Ivanova N."/>
            <person name="Tapia R."/>
            <person name="Han C."/>
            <person name="Bruce D."/>
            <person name="Goodwin L."/>
            <person name="Pati A."/>
            <person name="Chen A."/>
            <person name="Palaniappan K."/>
            <person name="Land M."/>
            <person name="Hauser L."/>
            <person name="Chang Y.J."/>
            <person name="Jeffries C.D."/>
            <person name="Detter J.C."/>
            <person name="Rohde M."/>
            <person name="Brambilla E."/>
            <person name="Spring S."/>
            <person name="Goker M."/>
            <person name="Sikorski J."/>
            <person name="Woyke T."/>
            <person name="Bristow J."/>
            <person name="Eisen J.A."/>
            <person name="Markowitz V."/>
            <person name="Hugenholtz P."/>
            <person name="Klenk H.P."/>
            <person name="Kyrpides N.C."/>
        </authorList>
    </citation>
    <scope>NUCLEOTIDE SEQUENCE [LARGE SCALE GENOMIC DNA]</scope>
    <source>
        <strain evidence="3">DSM 11293 / JCM 15392 / SEBR 4228</strain>
    </source>
</reference>
<sequence>MCHYHTVHSTMKSSRFTTTYRAVFLICIIFFFRVIAARAQTGTQVDPRSVFSELRILKRAYPDIVFSISYDTMVEDWKITIEANEKSTSLYWADGRYVRSDQYDEKERYRLLIYPYRIELMDPATLSPEQIAAIESFGSTKRRSRAPVSNTAFFDAIYDSATRSSVESHIVKFTFLGKQINVHEKITGPLKRVETKILQLARNDSAVKEFTESIASMHGYAWREVRDTAGRSFHSMGLALDMLPSHGEGKVIYWLWEKNSGNETWMLVPLDKRWMPPDSVLSAFEEEGFIWGGKWPVWDNMHFEYRPELIISARENERKSE</sequence>
<dbReference type="Gene3D" id="3.30.1380.10">
    <property type="match status" value="1"/>
</dbReference>